<dbReference type="PANTHER" id="PTHR22916:SF3">
    <property type="entry name" value="UDP-GLCNAC:BETAGAL BETA-1,3-N-ACETYLGLUCOSAMINYLTRANSFERASE-LIKE PROTEIN 1"/>
    <property type="match status" value="1"/>
</dbReference>
<dbReference type="InterPro" id="IPR001173">
    <property type="entry name" value="Glyco_trans_2-like"/>
</dbReference>
<dbReference type="PANTHER" id="PTHR22916">
    <property type="entry name" value="GLYCOSYLTRANSFERASE"/>
    <property type="match status" value="1"/>
</dbReference>
<reference evidence="3" key="1">
    <citation type="journal article" date="2019" name="Int. J. Syst. Evol. Microbiol.">
        <title>The Global Catalogue of Microorganisms (GCM) 10K type strain sequencing project: providing services to taxonomists for standard genome sequencing and annotation.</title>
        <authorList>
            <consortium name="The Broad Institute Genomics Platform"/>
            <consortium name="The Broad Institute Genome Sequencing Center for Infectious Disease"/>
            <person name="Wu L."/>
            <person name="Ma J."/>
        </authorList>
    </citation>
    <scope>NUCLEOTIDE SEQUENCE [LARGE SCALE GENOMIC DNA]</scope>
    <source>
        <strain evidence="3">CCUG 54781</strain>
    </source>
</reference>
<dbReference type="Proteomes" id="UP001596550">
    <property type="component" value="Unassembled WGS sequence"/>
</dbReference>
<keyword evidence="3" id="KW-1185">Reference proteome</keyword>
<gene>
    <name evidence="2" type="ORF">ACFQO9_08080</name>
</gene>
<dbReference type="EMBL" id="JBHTCR010000003">
    <property type="protein sequence ID" value="MFC7346668.1"/>
    <property type="molecule type" value="Genomic_DNA"/>
</dbReference>
<evidence type="ECO:0000313" key="3">
    <source>
        <dbReference type="Proteomes" id="UP001596550"/>
    </source>
</evidence>
<organism evidence="2 3">
    <name type="scientific">Chryseobacterium zhengzhouense</name>
    <dbReference type="NCBI Taxonomy" id="1636086"/>
    <lineage>
        <taxon>Bacteria</taxon>
        <taxon>Pseudomonadati</taxon>
        <taxon>Bacteroidota</taxon>
        <taxon>Flavobacteriia</taxon>
        <taxon>Flavobacteriales</taxon>
        <taxon>Weeksellaceae</taxon>
        <taxon>Chryseobacterium group</taxon>
        <taxon>Chryseobacterium</taxon>
    </lineage>
</organism>
<evidence type="ECO:0000259" key="1">
    <source>
        <dbReference type="Pfam" id="PF00535"/>
    </source>
</evidence>
<proteinExistence type="predicted"/>
<dbReference type="InterPro" id="IPR029044">
    <property type="entry name" value="Nucleotide-diphossugar_trans"/>
</dbReference>
<dbReference type="RefSeq" id="WP_378176519.1">
    <property type="nucleotide sequence ID" value="NZ_JBHTCR010000003.1"/>
</dbReference>
<dbReference type="Pfam" id="PF00535">
    <property type="entry name" value="Glycos_transf_2"/>
    <property type="match status" value="1"/>
</dbReference>
<name>A0ABW2LVV8_9FLAO</name>
<feature type="domain" description="Glycosyltransferase 2-like" evidence="1">
    <location>
        <begin position="5"/>
        <end position="155"/>
    </location>
</feature>
<dbReference type="Gene3D" id="3.90.550.10">
    <property type="entry name" value="Spore Coat Polysaccharide Biosynthesis Protein SpsA, Chain A"/>
    <property type="match status" value="1"/>
</dbReference>
<accession>A0ABW2LVV8</accession>
<sequence length="273" mass="31920">MTKVSVAICTYNGQKYIAEQLQSILRQTRLPDEIVICDDNSRDRTVEIIQSTFKEHSFEKFKIEINKPGLRTIKNFEKAISLCSGKWIFLSDQDDIWNNNKIETMLKALKWNTLLLFSNGRLIDQDGNDLHATLWEHWGFTEEQQKRWNNNPFAFKDLLINKNFVTGATVLLNRKILKKALPILVPNAYYHDAWFALHAAASDGLHFIRDCTINYRIHSEQQVGISRKGNDMSSVFSDDNISNEAFKQKIQKQYYNSTLQRKIKTLKRILFRK</sequence>
<protein>
    <submittedName>
        <fullName evidence="2">Glycosyltransferase family 2 protein</fullName>
    </submittedName>
</protein>
<comment type="caution">
    <text evidence="2">The sequence shown here is derived from an EMBL/GenBank/DDBJ whole genome shotgun (WGS) entry which is preliminary data.</text>
</comment>
<evidence type="ECO:0000313" key="2">
    <source>
        <dbReference type="EMBL" id="MFC7346668.1"/>
    </source>
</evidence>
<dbReference type="CDD" id="cd04196">
    <property type="entry name" value="GT_2_like_d"/>
    <property type="match status" value="1"/>
</dbReference>
<dbReference type="SUPFAM" id="SSF53448">
    <property type="entry name" value="Nucleotide-diphospho-sugar transferases"/>
    <property type="match status" value="1"/>
</dbReference>